<dbReference type="InterPro" id="IPR017871">
    <property type="entry name" value="ABC_transporter-like_CS"/>
</dbReference>
<gene>
    <name evidence="6" type="ORF">ACFQ3L_08045</name>
</gene>
<dbReference type="SUPFAM" id="SSF52540">
    <property type="entry name" value="P-loop containing nucleoside triphosphate hydrolases"/>
    <property type="match status" value="1"/>
</dbReference>
<evidence type="ECO:0000313" key="6">
    <source>
        <dbReference type="EMBL" id="MFD1393520.1"/>
    </source>
</evidence>
<comment type="similarity">
    <text evidence="1">Belongs to the ABC transporter superfamily.</text>
</comment>
<reference evidence="7" key="1">
    <citation type="journal article" date="2019" name="Int. J. Syst. Evol. Microbiol.">
        <title>The Global Catalogue of Microorganisms (GCM) 10K type strain sequencing project: providing services to taxonomists for standard genome sequencing and annotation.</title>
        <authorList>
            <consortium name="The Broad Institute Genomics Platform"/>
            <consortium name="The Broad Institute Genome Sequencing Center for Infectious Disease"/>
            <person name="Wu L."/>
            <person name="Ma J."/>
        </authorList>
    </citation>
    <scope>NUCLEOTIDE SEQUENCE [LARGE SCALE GENOMIC DNA]</scope>
    <source>
        <strain evidence="7">CCM 8911</strain>
    </source>
</reference>
<comment type="caution">
    <text evidence="6">The sequence shown here is derived from an EMBL/GenBank/DDBJ whole genome shotgun (WGS) entry which is preliminary data.</text>
</comment>
<evidence type="ECO:0000256" key="1">
    <source>
        <dbReference type="ARBA" id="ARBA00005417"/>
    </source>
</evidence>
<keyword evidence="7" id="KW-1185">Reference proteome</keyword>
<dbReference type="Pfam" id="PF00005">
    <property type="entry name" value="ABC_tran"/>
    <property type="match status" value="1"/>
</dbReference>
<evidence type="ECO:0000256" key="3">
    <source>
        <dbReference type="ARBA" id="ARBA00022741"/>
    </source>
</evidence>
<dbReference type="SMART" id="SM00382">
    <property type="entry name" value="AAA"/>
    <property type="match status" value="1"/>
</dbReference>
<evidence type="ECO:0000259" key="5">
    <source>
        <dbReference type="PROSITE" id="PS50893"/>
    </source>
</evidence>
<dbReference type="InterPro" id="IPR003439">
    <property type="entry name" value="ABC_transporter-like_ATP-bd"/>
</dbReference>
<dbReference type="Pfam" id="PF13732">
    <property type="entry name" value="DrrA1-3_C"/>
    <property type="match status" value="1"/>
</dbReference>
<dbReference type="PANTHER" id="PTHR42711:SF5">
    <property type="entry name" value="ABC TRANSPORTER ATP-BINDING PROTEIN NATA"/>
    <property type="match status" value="1"/>
</dbReference>
<dbReference type="RefSeq" id="WP_125584654.1">
    <property type="nucleotide sequence ID" value="NZ_JBHTMO010000024.1"/>
</dbReference>
<dbReference type="PROSITE" id="PS50893">
    <property type="entry name" value="ABC_TRANSPORTER_2"/>
    <property type="match status" value="1"/>
</dbReference>
<dbReference type="Proteomes" id="UP001597249">
    <property type="component" value="Unassembled WGS sequence"/>
</dbReference>
<accession>A0ABW4BB55</accession>
<keyword evidence="2" id="KW-0813">Transport</keyword>
<dbReference type="InterPro" id="IPR003593">
    <property type="entry name" value="AAA+_ATPase"/>
</dbReference>
<evidence type="ECO:0000256" key="4">
    <source>
        <dbReference type="ARBA" id="ARBA00022840"/>
    </source>
</evidence>
<protein>
    <submittedName>
        <fullName evidence="6">ABC transporter ATP-binding protein</fullName>
    </submittedName>
</protein>
<name>A0ABW4BB55_9LACO</name>
<dbReference type="GO" id="GO:0005524">
    <property type="term" value="F:ATP binding"/>
    <property type="evidence" value="ECO:0007669"/>
    <property type="project" value="UniProtKB-KW"/>
</dbReference>
<evidence type="ECO:0000256" key="2">
    <source>
        <dbReference type="ARBA" id="ARBA00022448"/>
    </source>
</evidence>
<sequence length="299" mass="32349">MLELAGITKSFGGQIAVADESFTVAPGEIMGLIGQNGAGKTTTFRMVLGFIRPDQGEVRWAGKPIAQIDRDIIGYLPEERGLYPKMTVADQVQFFGQLHGMSKAQVAAALPEWMARFEVKGKPTDKVKDLSKGNQQKVQLICTLIFQPRLLILDEPFSGLDPVNASLLEDGIHALQQSGAAIIFSSHDMSNVEALSDHLVMLKNGHTVLSGTVAAIREAYGRTRITLEQPGLDEAALRALPGVVAVVRRGEHYTLRLSDPAAGRAIFQAVSQGGYIPEFSQQAPDLDEIFRLKVGEADA</sequence>
<dbReference type="PANTHER" id="PTHR42711">
    <property type="entry name" value="ABC TRANSPORTER ATP-BINDING PROTEIN"/>
    <property type="match status" value="1"/>
</dbReference>
<evidence type="ECO:0000313" key="7">
    <source>
        <dbReference type="Proteomes" id="UP001597249"/>
    </source>
</evidence>
<keyword evidence="3" id="KW-0547">Nucleotide-binding</keyword>
<dbReference type="InterPro" id="IPR050763">
    <property type="entry name" value="ABC_transporter_ATP-binding"/>
</dbReference>
<dbReference type="InterPro" id="IPR025302">
    <property type="entry name" value="DrrA1/2-like_C"/>
</dbReference>
<organism evidence="6 7">
    <name type="scientific">Lacticaseibacillus jixianensis</name>
    <dbReference type="NCBI Taxonomy" id="2486012"/>
    <lineage>
        <taxon>Bacteria</taxon>
        <taxon>Bacillati</taxon>
        <taxon>Bacillota</taxon>
        <taxon>Bacilli</taxon>
        <taxon>Lactobacillales</taxon>
        <taxon>Lactobacillaceae</taxon>
        <taxon>Lacticaseibacillus</taxon>
    </lineage>
</organism>
<keyword evidence="4 6" id="KW-0067">ATP-binding</keyword>
<proteinExistence type="inferred from homology"/>
<feature type="domain" description="ABC transporter" evidence="5">
    <location>
        <begin position="2"/>
        <end position="229"/>
    </location>
</feature>
<dbReference type="Gene3D" id="3.40.50.300">
    <property type="entry name" value="P-loop containing nucleotide triphosphate hydrolases"/>
    <property type="match status" value="1"/>
</dbReference>
<dbReference type="InterPro" id="IPR027417">
    <property type="entry name" value="P-loop_NTPase"/>
</dbReference>
<dbReference type="PROSITE" id="PS00211">
    <property type="entry name" value="ABC_TRANSPORTER_1"/>
    <property type="match status" value="1"/>
</dbReference>
<dbReference type="EMBL" id="JBHTMO010000024">
    <property type="protein sequence ID" value="MFD1393520.1"/>
    <property type="molecule type" value="Genomic_DNA"/>
</dbReference>